<dbReference type="Pfam" id="PF17667">
    <property type="entry name" value="Pkinase_fungal"/>
    <property type="match status" value="1"/>
</dbReference>
<dbReference type="SUPFAM" id="SSF56112">
    <property type="entry name" value="Protein kinase-like (PK-like)"/>
    <property type="match status" value="1"/>
</dbReference>
<evidence type="ECO:0000313" key="4">
    <source>
        <dbReference type="Proteomes" id="UP000823399"/>
    </source>
</evidence>
<proteinExistence type="predicted"/>
<name>A0A9P7JSE7_9AGAM</name>
<feature type="compositionally biased region" description="Polar residues" evidence="1">
    <location>
        <begin position="7"/>
        <end position="27"/>
    </location>
</feature>
<protein>
    <recommendedName>
        <fullName evidence="2">Fungal-type protein kinase domain-containing protein</fullName>
    </recommendedName>
</protein>
<reference evidence="3" key="1">
    <citation type="journal article" date="2020" name="New Phytol.">
        <title>Comparative genomics reveals dynamic genome evolution in host specialist ectomycorrhizal fungi.</title>
        <authorList>
            <person name="Lofgren L.A."/>
            <person name="Nguyen N.H."/>
            <person name="Vilgalys R."/>
            <person name="Ruytinx J."/>
            <person name="Liao H.L."/>
            <person name="Branco S."/>
            <person name="Kuo A."/>
            <person name="LaButti K."/>
            <person name="Lipzen A."/>
            <person name="Andreopoulos W."/>
            <person name="Pangilinan J."/>
            <person name="Riley R."/>
            <person name="Hundley H."/>
            <person name="Na H."/>
            <person name="Barry K."/>
            <person name="Grigoriev I.V."/>
            <person name="Stajich J.E."/>
            <person name="Kennedy P.G."/>
        </authorList>
    </citation>
    <scope>NUCLEOTIDE SEQUENCE</scope>
    <source>
        <strain evidence="3">FC423</strain>
    </source>
</reference>
<dbReference type="Proteomes" id="UP000823399">
    <property type="component" value="Unassembled WGS sequence"/>
</dbReference>
<organism evidence="3 4">
    <name type="scientific">Suillus discolor</name>
    <dbReference type="NCBI Taxonomy" id="1912936"/>
    <lineage>
        <taxon>Eukaryota</taxon>
        <taxon>Fungi</taxon>
        <taxon>Dikarya</taxon>
        <taxon>Basidiomycota</taxon>
        <taxon>Agaricomycotina</taxon>
        <taxon>Agaricomycetes</taxon>
        <taxon>Agaricomycetidae</taxon>
        <taxon>Boletales</taxon>
        <taxon>Suillineae</taxon>
        <taxon>Suillaceae</taxon>
        <taxon>Suillus</taxon>
    </lineage>
</organism>
<gene>
    <name evidence="3" type="ORF">F5147DRAFT_654391</name>
</gene>
<feature type="domain" description="Fungal-type protein kinase" evidence="2">
    <location>
        <begin position="459"/>
        <end position="550"/>
    </location>
</feature>
<feature type="region of interest" description="Disordered" evidence="1">
    <location>
        <begin position="1"/>
        <end position="27"/>
    </location>
</feature>
<evidence type="ECO:0000313" key="3">
    <source>
        <dbReference type="EMBL" id="KAG2104742.1"/>
    </source>
</evidence>
<dbReference type="InterPro" id="IPR040976">
    <property type="entry name" value="Pkinase_fungal"/>
</dbReference>
<evidence type="ECO:0000259" key="2">
    <source>
        <dbReference type="Pfam" id="PF17667"/>
    </source>
</evidence>
<dbReference type="RefSeq" id="XP_041291041.1">
    <property type="nucleotide sequence ID" value="XM_041433867.1"/>
</dbReference>
<dbReference type="GeneID" id="64696126"/>
<dbReference type="OrthoDB" id="5584477at2759"/>
<feature type="region of interest" description="Disordered" evidence="1">
    <location>
        <begin position="232"/>
        <end position="269"/>
    </location>
</feature>
<accession>A0A9P7JSE7</accession>
<keyword evidence="4" id="KW-1185">Reference proteome</keyword>
<dbReference type="EMBL" id="JABBWM010000040">
    <property type="protein sequence ID" value="KAG2104742.1"/>
    <property type="molecule type" value="Genomic_DNA"/>
</dbReference>
<dbReference type="AlphaFoldDB" id="A0A9P7JSE7"/>
<dbReference type="InterPro" id="IPR011009">
    <property type="entry name" value="Kinase-like_dom_sf"/>
</dbReference>
<comment type="caution">
    <text evidence="3">The sequence shown here is derived from an EMBL/GenBank/DDBJ whole genome shotgun (WGS) entry which is preliminary data.</text>
</comment>
<sequence length="561" mass="63162">MSPAGETGTSATPQRANASGQCDSKIESTPNSHGAFIISENISLVDVQVKEVRPWIQWDIEQAKQCRADAMLQALLQRTYCAPETKQPKLLQKCLKGVLPVCNGQVSAGGISSLGIKTALKEYPFIDATNIALACLEEIEIDRMCAPVSAMDMIWPQNNMPMYQTYQMDDQKDDTKDSQKRKAYMVKNAKPKPKNLLWKDVLACIEFKRKTGRMKGIKLPPSRYLPVDHLKAEVPLPGPSQSPATQPASDTAPQSSGLTAAQPAKGGSNFKRKVADTLESTTIKFKVNPDEPDVTIQMDNVIWTWYYDHQGTVQSLGINFIQDLPRFMVLLLALQCLKVHDWGRNKDLLPVQVEGKQYHKLKIKDEDLGMASRTSEPEILKKVEEIAKRHATVQDHVPELLWHHTFTNPTSVIREVLDVLEPSMGSCVFYILVFHKLYPIMKLQGKDLFDVWRSVFYHAGHLTLWKEGVHHQDVSPGNLMRYWKDGKQIGILNDYGLSSLADDPGPQGNEHTGMVPFIALDLLTEKGQHGKVKHLYLHDLESFMWCFAWISLHYENGVLLP</sequence>
<evidence type="ECO:0000256" key="1">
    <source>
        <dbReference type="SAM" id="MobiDB-lite"/>
    </source>
</evidence>
<feature type="compositionally biased region" description="Polar residues" evidence="1">
    <location>
        <begin position="239"/>
        <end position="259"/>
    </location>
</feature>